<dbReference type="EMBL" id="SYVV01000045">
    <property type="protein sequence ID" value="TKG27862.1"/>
    <property type="molecule type" value="Genomic_DNA"/>
</dbReference>
<dbReference type="PANTHER" id="PTHR22911">
    <property type="entry name" value="ACYL-MALONYL CONDENSING ENZYME-RELATED"/>
    <property type="match status" value="1"/>
</dbReference>
<organism evidence="3 5">
    <name type="scientific">Vibrio tasmaniensis</name>
    <dbReference type="NCBI Taxonomy" id="212663"/>
    <lineage>
        <taxon>Bacteria</taxon>
        <taxon>Pseudomonadati</taxon>
        <taxon>Pseudomonadota</taxon>
        <taxon>Gammaproteobacteria</taxon>
        <taxon>Vibrionales</taxon>
        <taxon>Vibrionaceae</taxon>
        <taxon>Vibrio</taxon>
    </lineage>
</organism>
<evidence type="ECO:0000259" key="2">
    <source>
        <dbReference type="Pfam" id="PF00892"/>
    </source>
</evidence>
<evidence type="ECO:0000313" key="6">
    <source>
        <dbReference type="Proteomes" id="UP000308018"/>
    </source>
</evidence>
<feature type="domain" description="EamA" evidence="2">
    <location>
        <begin position="143"/>
        <end position="270"/>
    </location>
</feature>
<comment type="caution">
    <text evidence="3">The sequence shown here is derived from an EMBL/GenBank/DDBJ whole genome shotgun (WGS) entry which is preliminary data.</text>
</comment>
<feature type="transmembrane region" description="Helical" evidence="1">
    <location>
        <begin position="254"/>
        <end position="272"/>
    </location>
</feature>
<dbReference type="Proteomes" id="UP000308018">
    <property type="component" value="Unassembled WGS sequence"/>
</dbReference>
<evidence type="ECO:0000313" key="3">
    <source>
        <dbReference type="EMBL" id="PMP08962.1"/>
    </source>
</evidence>
<feature type="transmembrane region" description="Helical" evidence="1">
    <location>
        <begin position="61"/>
        <end position="85"/>
    </location>
</feature>
<dbReference type="GO" id="GO:0016020">
    <property type="term" value="C:membrane"/>
    <property type="evidence" value="ECO:0007669"/>
    <property type="project" value="InterPro"/>
</dbReference>
<dbReference type="Proteomes" id="UP000235579">
    <property type="component" value="Unassembled WGS sequence"/>
</dbReference>
<evidence type="ECO:0000313" key="5">
    <source>
        <dbReference type="Proteomes" id="UP000235579"/>
    </source>
</evidence>
<reference evidence="5" key="1">
    <citation type="submission" date="2016-07" db="EMBL/GenBank/DDBJ databases">
        <title>Nontailed viruses are major unrecognized killers of bacteria in the ocean.</title>
        <authorList>
            <person name="Kauffman K."/>
            <person name="Hussain F."/>
            <person name="Yang J."/>
            <person name="Arevalo P."/>
            <person name="Brown J."/>
            <person name="Cutler M."/>
            <person name="Kelly L."/>
            <person name="Polz M.F."/>
        </authorList>
    </citation>
    <scope>NUCLEOTIDE SEQUENCE [LARGE SCALE GENOMIC DNA]</scope>
    <source>
        <strain evidence="5">10N.222.48.A2</strain>
    </source>
</reference>
<feature type="transmembrane region" description="Helical" evidence="1">
    <location>
        <begin position="199"/>
        <end position="219"/>
    </location>
</feature>
<feature type="transmembrane region" description="Helical" evidence="1">
    <location>
        <begin position="226"/>
        <end position="248"/>
    </location>
</feature>
<keyword evidence="1" id="KW-0472">Membrane</keyword>
<feature type="transmembrane region" description="Helical" evidence="1">
    <location>
        <begin position="117"/>
        <end position="137"/>
    </location>
</feature>
<dbReference type="Pfam" id="PF00892">
    <property type="entry name" value="EamA"/>
    <property type="match status" value="2"/>
</dbReference>
<feature type="transmembrane region" description="Helical" evidence="1">
    <location>
        <begin position="143"/>
        <end position="162"/>
    </location>
</feature>
<feature type="transmembrane region" description="Helical" evidence="1">
    <location>
        <begin position="174"/>
        <end position="193"/>
    </location>
</feature>
<name>A0A2N7NCD4_9VIBR</name>
<dbReference type="PANTHER" id="PTHR22911:SF135">
    <property type="entry name" value="BLR4310 PROTEIN"/>
    <property type="match status" value="1"/>
</dbReference>
<reference evidence="3" key="3">
    <citation type="journal article" date="2018" name="Nature">
        <title>A major lineage of non-tailed dsDNA viruses as unrecognized killers of marine bacteria.</title>
        <authorList>
            <person name="Kauffman K.M."/>
            <person name="Hussain F.A."/>
            <person name="Yang J."/>
            <person name="Arevalo P."/>
            <person name="Brown J.M."/>
            <person name="Chang W.K."/>
            <person name="VanInsberghe D."/>
            <person name="Elsherbini J."/>
            <person name="Sharma R.S."/>
            <person name="Cutler M.B."/>
            <person name="Kelly L."/>
            <person name="Polz M.F."/>
        </authorList>
    </citation>
    <scope>NUCLEOTIDE SEQUENCE</scope>
    <source>
        <strain evidence="3">10N.222.48.A2</strain>
    </source>
</reference>
<reference evidence="4 6" key="4">
    <citation type="submission" date="2019-04" db="EMBL/GenBank/DDBJ databases">
        <title>A reverse ecology approach based on a biological definition of microbial populations.</title>
        <authorList>
            <person name="Arevalo P."/>
            <person name="Vaninsberghe D."/>
            <person name="Elsherbini J."/>
            <person name="Gore J."/>
            <person name="Polz M."/>
        </authorList>
    </citation>
    <scope>NUCLEOTIDE SEQUENCE [LARGE SCALE GENOMIC DNA]</scope>
    <source>
        <strain evidence="4 6">10N.222.45.A8</strain>
    </source>
</reference>
<dbReference type="SUPFAM" id="SSF103481">
    <property type="entry name" value="Multidrug resistance efflux transporter EmrE"/>
    <property type="match status" value="2"/>
</dbReference>
<keyword evidence="1" id="KW-0812">Transmembrane</keyword>
<dbReference type="EMBL" id="MDBP01000100">
    <property type="protein sequence ID" value="PMP08962.1"/>
    <property type="molecule type" value="Genomic_DNA"/>
</dbReference>
<keyword evidence="1" id="KW-1133">Transmembrane helix</keyword>
<dbReference type="RefSeq" id="WP_102258472.1">
    <property type="nucleotide sequence ID" value="NZ_MDBP01000100.1"/>
</dbReference>
<dbReference type="InterPro" id="IPR000620">
    <property type="entry name" value="EamA_dom"/>
</dbReference>
<proteinExistence type="predicted"/>
<dbReference type="AlphaFoldDB" id="A0A2N7NCD4"/>
<reference evidence="3" key="2">
    <citation type="submission" date="2016-07" db="EMBL/GenBank/DDBJ databases">
        <authorList>
            <person name="Wan K."/>
            <person name="Booth B."/>
            <person name="Spirohn K."/>
            <person name="Hao T."/>
            <person name="Hu Y."/>
            <person name="Calderwood M."/>
            <person name="Hill D."/>
            <person name="Mohr S."/>
            <person name="Vidal M."/>
            <person name="Celniker S."/>
            <person name="Perrimon N."/>
        </authorList>
    </citation>
    <scope>NUCLEOTIDE SEQUENCE</scope>
    <source>
        <strain evidence="3">10N.222.48.A2</strain>
    </source>
</reference>
<evidence type="ECO:0000313" key="4">
    <source>
        <dbReference type="EMBL" id="TKG27862.1"/>
    </source>
</evidence>
<gene>
    <name evidence="3" type="ORF">BCS92_24080</name>
    <name evidence="4" type="ORF">FC057_22855</name>
</gene>
<protein>
    <submittedName>
        <fullName evidence="4">DMT family transporter</fullName>
    </submittedName>
</protein>
<feature type="domain" description="EamA" evidence="2">
    <location>
        <begin position="2"/>
        <end position="133"/>
    </location>
</feature>
<sequence>MGNVMVFFAALAWSTAGLFTRIISTDFPTTLFWRSLFGGICVLFIYYFISTPIKRRRMLIFTKGELIIGMIVTAGMICFIASFFYTTVANVSFVYGLMPLSTFVLSVIFLNEKINKTTLFCCIISMLGVVFIMWGTTDIDDKLGLLLAFGMTFFMALLTIIAKYYPTAEVAKSTYLSAFLCALIVYPFSSHINGFSSDYYWLVAYGVTNVGLGFGVYLIGVSRTTAMSAALIGLAEIPLGPFLVWAFYAEEVGLRTIIGGTIIMMAAIMYLVSNRTVKREFE</sequence>
<evidence type="ECO:0000256" key="1">
    <source>
        <dbReference type="SAM" id="Phobius"/>
    </source>
</evidence>
<accession>A0A2N7NCD4</accession>
<dbReference type="InterPro" id="IPR037185">
    <property type="entry name" value="EmrE-like"/>
</dbReference>
<feature type="transmembrane region" description="Helical" evidence="1">
    <location>
        <begin position="31"/>
        <end position="49"/>
    </location>
</feature>
<feature type="transmembrane region" description="Helical" evidence="1">
    <location>
        <begin position="91"/>
        <end position="110"/>
    </location>
</feature>